<evidence type="ECO:0000313" key="6">
    <source>
        <dbReference type="EMBL" id="SEF94984.1"/>
    </source>
</evidence>
<evidence type="ECO:0000256" key="2">
    <source>
        <dbReference type="ARBA" id="ARBA00023125"/>
    </source>
</evidence>
<dbReference type="Gene3D" id="1.10.10.10">
    <property type="entry name" value="Winged helix-like DNA-binding domain superfamily/Winged helix DNA-binding domain"/>
    <property type="match status" value="1"/>
</dbReference>
<evidence type="ECO:0000256" key="1">
    <source>
        <dbReference type="ARBA" id="ARBA00023015"/>
    </source>
</evidence>
<dbReference type="InterPro" id="IPR029016">
    <property type="entry name" value="GAF-like_dom_sf"/>
</dbReference>
<dbReference type="GO" id="GO:0045892">
    <property type="term" value="P:negative regulation of DNA-templated transcription"/>
    <property type="evidence" value="ECO:0007669"/>
    <property type="project" value="TreeGrafter"/>
</dbReference>
<dbReference type="InterPro" id="IPR036390">
    <property type="entry name" value="WH_DNA-bd_sf"/>
</dbReference>
<keyword evidence="2" id="KW-0238">DNA-binding</keyword>
<dbReference type="GO" id="GO:0003700">
    <property type="term" value="F:DNA-binding transcription factor activity"/>
    <property type="evidence" value="ECO:0007669"/>
    <property type="project" value="TreeGrafter"/>
</dbReference>
<dbReference type="PROSITE" id="PS51078">
    <property type="entry name" value="ICLR_ED"/>
    <property type="match status" value="1"/>
</dbReference>
<dbReference type="Proteomes" id="UP000236743">
    <property type="component" value="Unassembled WGS sequence"/>
</dbReference>
<sequence length="248" mass="25739">MVSESSTNVERAAEIMVHLGRAGVPGLSLQQLSETLGDAKSATRRALVALSVRGFVEATGKRGQYRLGPAIYGLANRSSSTSELARRFRPAVMEVAAKTGQSSFLLARAGFDAICIDMHEGAAFVQTLTGGIGGRVPLGIGPGSIAIMLGLDAATREAVIRNNGPRYGQYNGADAAHVRDKLARAAIQGCSYDIGETYSDAGGVAVPIPVSPSDATAAISIAIPAINLDPDRAHAIAELIRNQIAKCI</sequence>
<dbReference type="RefSeq" id="WP_103871764.1">
    <property type="nucleotide sequence ID" value="NZ_FNUY01000002.1"/>
</dbReference>
<keyword evidence="1" id="KW-0805">Transcription regulation</keyword>
<gene>
    <name evidence="6" type="ORF">SAMN04488115_102572</name>
</gene>
<dbReference type="SUPFAM" id="SSF55781">
    <property type="entry name" value="GAF domain-like"/>
    <property type="match status" value="1"/>
</dbReference>
<dbReference type="Pfam" id="PF01614">
    <property type="entry name" value="IclR_C"/>
    <property type="match status" value="1"/>
</dbReference>
<dbReference type="PROSITE" id="PS51077">
    <property type="entry name" value="HTH_ICLR"/>
    <property type="match status" value="1"/>
</dbReference>
<feature type="domain" description="IclR-ED" evidence="5">
    <location>
        <begin position="70"/>
        <end position="248"/>
    </location>
</feature>
<reference evidence="6 7" key="1">
    <citation type="submission" date="2016-10" db="EMBL/GenBank/DDBJ databases">
        <authorList>
            <person name="de Groot N.N."/>
        </authorList>
    </citation>
    <scope>NUCLEOTIDE SEQUENCE [LARGE SCALE GENOMIC DNA]</scope>
    <source>
        <strain evidence="6 7">DSM 26656</strain>
    </source>
</reference>
<feature type="domain" description="HTH iclR-type" evidence="4">
    <location>
        <begin position="6"/>
        <end position="69"/>
    </location>
</feature>
<protein>
    <submittedName>
        <fullName evidence="6">Transcriptional regulator, IclR family</fullName>
    </submittedName>
</protein>
<dbReference type="InterPro" id="IPR005471">
    <property type="entry name" value="Tscrpt_reg_IclR_N"/>
</dbReference>
<keyword evidence="7" id="KW-1185">Reference proteome</keyword>
<keyword evidence="3" id="KW-0804">Transcription</keyword>
<dbReference type="InterPro" id="IPR014757">
    <property type="entry name" value="Tscrpt_reg_IclR_C"/>
</dbReference>
<evidence type="ECO:0000259" key="4">
    <source>
        <dbReference type="PROSITE" id="PS51077"/>
    </source>
</evidence>
<dbReference type="GO" id="GO:0003677">
    <property type="term" value="F:DNA binding"/>
    <property type="evidence" value="ECO:0007669"/>
    <property type="project" value="UniProtKB-KW"/>
</dbReference>
<dbReference type="InterPro" id="IPR050707">
    <property type="entry name" value="HTH_MetabolicPath_Reg"/>
</dbReference>
<evidence type="ECO:0000256" key="3">
    <source>
        <dbReference type="ARBA" id="ARBA00023163"/>
    </source>
</evidence>
<dbReference type="PANTHER" id="PTHR30136">
    <property type="entry name" value="HELIX-TURN-HELIX TRANSCRIPTIONAL REGULATOR, ICLR FAMILY"/>
    <property type="match status" value="1"/>
</dbReference>
<dbReference type="PANTHER" id="PTHR30136:SF35">
    <property type="entry name" value="HTH-TYPE TRANSCRIPTIONAL REGULATOR RV1719"/>
    <property type="match status" value="1"/>
</dbReference>
<organism evidence="6 7">
    <name type="scientific">Bosea lathyri</name>
    <dbReference type="NCBI Taxonomy" id="1036778"/>
    <lineage>
        <taxon>Bacteria</taxon>
        <taxon>Pseudomonadati</taxon>
        <taxon>Pseudomonadota</taxon>
        <taxon>Alphaproteobacteria</taxon>
        <taxon>Hyphomicrobiales</taxon>
        <taxon>Boseaceae</taxon>
        <taxon>Bosea</taxon>
    </lineage>
</organism>
<dbReference type="EMBL" id="FNUY01000002">
    <property type="protein sequence ID" value="SEF94984.1"/>
    <property type="molecule type" value="Genomic_DNA"/>
</dbReference>
<evidence type="ECO:0000313" key="7">
    <source>
        <dbReference type="Proteomes" id="UP000236743"/>
    </source>
</evidence>
<dbReference type="AlphaFoldDB" id="A0A1H5W649"/>
<accession>A0A1H5W649</accession>
<proteinExistence type="predicted"/>
<evidence type="ECO:0000259" key="5">
    <source>
        <dbReference type="PROSITE" id="PS51078"/>
    </source>
</evidence>
<name>A0A1H5W649_9HYPH</name>
<dbReference type="OrthoDB" id="9807558at2"/>
<dbReference type="Gene3D" id="3.30.450.40">
    <property type="match status" value="1"/>
</dbReference>
<dbReference type="SMART" id="SM00346">
    <property type="entry name" value="HTH_ICLR"/>
    <property type="match status" value="1"/>
</dbReference>
<dbReference type="SUPFAM" id="SSF46785">
    <property type="entry name" value="Winged helix' DNA-binding domain"/>
    <property type="match status" value="1"/>
</dbReference>
<dbReference type="Pfam" id="PF09339">
    <property type="entry name" value="HTH_IclR"/>
    <property type="match status" value="1"/>
</dbReference>
<dbReference type="InterPro" id="IPR036388">
    <property type="entry name" value="WH-like_DNA-bd_sf"/>
</dbReference>